<gene>
    <name evidence="3" type="primary">gb28705</name>
    <name evidence="3" type="ORF">PR202_gb28705</name>
</gene>
<organism evidence="3 4">
    <name type="scientific">Eleusine coracana subsp. coracana</name>
    <dbReference type="NCBI Taxonomy" id="191504"/>
    <lineage>
        <taxon>Eukaryota</taxon>
        <taxon>Viridiplantae</taxon>
        <taxon>Streptophyta</taxon>
        <taxon>Embryophyta</taxon>
        <taxon>Tracheophyta</taxon>
        <taxon>Spermatophyta</taxon>
        <taxon>Magnoliopsida</taxon>
        <taxon>Liliopsida</taxon>
        <taxon>Poales</taxon>
        <taxon>Poaceae</taxon>
        <taxon>PACMAD clade</taxon>
        <taxon>Chloridoideae</taxon>
        <taxon>Cynodonteae</taxon>
        <taxon>Eleusininae</taxon>
        <taxon>Eleusine</taxon>
    </lineage>
</organism>
<evidence type="ECO:0000313" key="3">
    <source>
        <dbReference type="EMBL" id="GJN39579.1"/>
    </source>
</evidence>
<comment type="caution">
    <text evidence="3">The sequence shown here is derived from an EMBL/GenBank/DDBJ whole genome shotgun (WGS) entry which is preliminary data.</text>
</comment>
<dbReference type="InterPro" id="IPR025315">
    <property type="entry name" value="DUF4220"/>
</dbReference>
<dbReference type="PANTHER" id="PTHR31325">
    <property type="entry name" value="OS01G0798800 PROTEIN-RELATED"/>
    <property type="match status" value="1"/>
</dbReference>
<dbReference type="AlphaFoldDB" id="A0AAV5FV91"/>
<feature type="transmembrane region" description="Helical" evidence="1">
    <location>
        <begin position="185"/>
        <end position="206"/>
    </location>
</feature>
<evidence type="ECO:0000256" key="1">
    <source>
        <dbReference type="SAM" id="Phobius"/>
    </source>
</evidence>
<evidence type="ECO:0000259" key="2">
    <source>
        <dbReference type="Pfam" id="PF13968"/>
    </source>
</evidence>
<proteinExistence type="predicted"/>
<sequence length="603" mass="68936">MNPAALKITNKQTPHSFPLCPVVADCPSAGGNPSDCRRCEDCGGCRAAAVRLRRWRRWWCRRCEDPSVTAALLRRASSWRSEDQQRWHRRCEEPVVALRPLQGTSSGGDGGAGSATIIRRRQSFRCSGAAKIRRLKSMAEVEQMVTVWNQWGLHVLVMLSFALQVTLLILAELRRRMDSGVLRIFAWSAYMLTDLTAIYVLGHLSVNKRSPEHELMAFWAPFLLLHLGGQDNITAYAIEDNRLWLRHLQTMAVQVAAAGYVLYESWIISSRRSSLLLLATIIMFVVGVVKYGERVWALKCAGDGHRRLLDDGSSRTVGYFKRLSVRQTGVFIWRPIYRFDGRGGSQVVEMQLSLMHDVLYTKAEVMHTWYGLCIRIVSCLSTAVVFVLFNLLMFGDGYDKPLKDYSRVDVAVSYALLVGALILEIMSLLRAMFSSWTCALLRNWGWLHRSKVTQHLWIFLARGRRLTHAKHWRRRYWSGSMGQHNLFQLCAGSRASRCSKIARWMGVEDLWNTVAYSWSIPVTAFIEQLIVKQQVLQSSRGSPDHQVTTINARFRELLEELVPGVTDLEGTVEEDILVWHIATDIYLHWCMEEEERRIMATGR</sequence>
<feature type="domain" description="DUF4220" evidence="2">
    <location>
        <begin position="346"/>
        <end position="488"/>
    </location>
</feature>
<feature type="transmembrane region" description="Helical" evidence="1">
    <location>
        <begin position="151"/>
        <end position="173"/>
    </location>
</feature>
<dbReference type="EMBL" id="BQKI01000098">
    <property type="protein sequence ID" value="GJN39579.1"/>
    <property type="molecule type" value="Genomic_DNA"/>
</dbReference>
<dbReference type="Proteomes" id="UP001054889">
    <property type="component" value="Unassembled WGS sequence"/>
</dbReference>
<feature type="transmembrane region" description="Helical" evidence="1">
    <location>
        <begin position="274"/>
        <end position="292"/>
    </location>
</feature>
<reference evidence="3" key="2">
    <citation type="submission" date="2021-12" db="EMBL/GenBank/DDBJ databases">
        <title>Resequencing data analysis of finger millet.</title>
        <authorList>
            <person name="Hatakeyama M."/>
            <person name="Aluri S."/>
            <person name="Balachadran M.T."/>
            <person name="Sivarajan S.R."/>
            <person name="Poveda L."/>
            <person name="Shimizu-Inatsugi R."/>
            <person name="Schlapbach R."/>
            <person name="Sreeman S.M."/>
            <person name="Shimizu K.K."/>
        </authorList>
    </citation>
    <scope>NUCLEOTIDE SEQUENCE</scope>
</reference>
<reference evidence="3" key="1">
    <citation type="journal article" date="2018" name="DNA Res.">
        <title>Multiple hybrid de novo genome assembly of finger millet, an orphan allotetraploid crop.</title>
        <authorList>
            <person name="Hatakeyama M."/>
            <person name="Aluri S."/>
            <person name="Balachadran M.T."/>
            <person name="Sivarajan S.R."/>
            <person name="Patrignani A."/>
            <person name="Gruter S."/>
            <person name="Poveda L."/>
            <person name="Shimizu-Inatsugi R."/>
            <person name="Baeten J."/>
            <person name="Francoijs K.J."/>
            <person name="Nataraja K.N."/>
            <person name="Reddy Y.A.N."/>
            <person name="Phadnis S."/>
            <person name="Ravikumar R.L."/>
            <person name="Schlapbach R."/>
            <person name="Sreeman S.M."/>
            <person name="Shimizu K.K."/>
        </authorList>
    </citation>
    <scope>NUCLEOTIDE SEQUENCE</scope>
</reference>
<accession>A0AAV5FV91</accession>
<evidence type="ECO:0000313" key="4">
    <source>
        <dbReference type="Proteomes" id="UP001054889"/>
    </source>
</evidence>
<keyword evidence="1" id="KW-0472">Membrane</keyword>
<dbReference type="Pfam" id="PF13968">
    <property type="entry name" value="DUF4220"/>
    <property type="match status" value="2"/>
</dbReference>
<feature type="transmembrane region" description="Helical" evidence="1">
    <location>
        <begin position="414"/>
        <end position="441"/>
    </location>
</feature>
<feature type="domain" description="DUF4220" evidence="2">
    <location>
        <begin position="187"/>
        <end position="302"/>
    </location>
</feature>
<keyword evidence="1" id="KW-1133">Transmembrane helix</keyword>
<feature type="transmembrane region" description="Helical" evidence="1">
    <location>
        <begin position="372"/>
        <end position="394"/>
    </location>
</feature>
<keyword evidence="1" id="KW-0812">Transmembrane</keyword>
<keyword evidence="4" id="KW-1185">Reference proteome</keyword>
<name>A0AAV5FV91_ELECO</name>
<protein>
    <recommendedName>
        <fullName evidence="2">DUF4220 domain-containing protein</fullName>
    </recommendedName>
</protein>